<organism evidence="1 2">
    <name type="scientific">Macleaya cordata</name>
    <name type="common">Five-seeded plume-poppy</name>
    <name type="synonym">Bocconia cordata</name>
    <dbReference type="NCBI Taxonomy" id="56857"/>
    <lineage>
        <taxon>Eukaryota</taxon>
        <taxon>Viridiplantae</taxon>
        <taxon>Streptophyta</taxon>
        <taxon>Embryophyta</taxon>
        <taxon>Tracheophyta</taxon>
        <taxon>Spermatophyta</taxon>
        <taxon>Magnoliopsida</taxon>
        <taxon>Ranunculales</taxon>
        <taxon>Papaveraceae</taxon>
        <taxon>Papaveroideae</taxon>
        <taxon>Macleaya</taxon>
    </lineage>
</organism>
<comment type="caution">
    <text evidence="1">The sequence shown here is derived from an EMBL/GenBank/DDBJ whole genome shotgun (WGS) entry which is preliminary data.</text>
</comment>
<evidence type="ECO:0000313" key="2">
    <source>
        <dbReference type="Proteomes" id="UP000195402"/>
    </source>
</evidence>
<dbReference type="PANTHER" id="PTHR34454">
    <property type="entry name" value="TUNICAMYCIN INDUCED PROTEIN"/>
    <property type="match status" value="1"/>
</dbReference>
<reference evidence="1 2" key="1">
    <citation type="journal article" date="2017" name="Mol. Plant">
        <title>The Genome of Medicinal Plant Macleaya cordata Provides New Insights into Benzylisoquinoline Alkaloids Metabolism.</title>
        <authorList>
            <person name="Liu X."/>
            <person name="Liu Y."/>
            <person name="Huang P."/>
            <person name="Ma Y."/>
            <person name="Qing Z."/>
            <person name="Tang Q."/>
            <person name="Cao H."/>
            <person name="Cheng P."/>
            <person name="Zheng Y."/>
            <person name="Yuan Z."/>
            <person name="Zhou Y."/>
            <person name="Liu J."/>
            <person name="Tang Z."/>
            <person name="Zhuo Y."/>
            <person name="Zhang Y."/>
            <person name="Yu L."/>
            <person name="Huang J."/>
            <person name="Yang P."/>
            <person name="Peng Q."/>
            <person name="Zhang J."/>
            <person name="Jiang W."/>
            <person name="Zhang Z."/>
            <person name="Lin K."/>
            <person name="Ro D.K."/>
            <person name="Chen X."/>
            <person name="Xiong X."/>
            <person name="Shang Y."/>
            <person name="Huang S."/>
            <person name="Zeng J."/>
        </authorList>
    </citation>
    <scope>NUCLEOTIDE SEQUENCE [LARGE SCALE GENOMIC DNA]</scope>
    <source>
        <strain evidence="2">cv. BLH2017</strain>
        <tissue evidence="1">Root</tissue>
    </source>
</reference>
<dbReference type="Proteomes" id="UP000195402">
    <property type="component" value="Unassembled WGS sequence"/>
</dbReference>
<sequence>MSMILVPLWCTTMLTEDVLKAISVRQNWTLEEIRVSDVDVRNAKVGSSQRYDFRIRFGKSDLEFKFSDEVDSWRKLRRKGGFGPSIYEASSKTVLNTIDLEGPFELLVDGDDELSLLLPFSLGDSGNSTFCSDSFKLSD</sequence>
<dbReference type="InterPro" id="IPR053283">
    <property type="entry name" value="TUNICAMYCIN_INDUCED_1"/>
</dbReference>
<proteinExistence type="predicted"/>
<name>A0A200QJ28_MACCD</name>
<protein>
    <submittedName>
        <fullName evidence="1">Uncharacterized protein</fullName>
    </submittedName>
</protein>
<keyword evidence="2" id="KW-1185">Reference proteome</keyword>
<accession>A0A200QJ28</accession>
<evidence type="ECO:0000313" key="1">
    <source>
        <dbReference type="EMBL" id="OVA10513.1"/>
    </source>
</evidence>
<dbReference type="OrthoDB" id="308440at2759"/>
<dbReference type="PANTHER" id="PTHR34454:SF3">
    <property type="entry name" value="PEPTIDASE I, PUTATIVE-RELATED"/>
    <property type="match status" value="1"/>
</dbReference>
<dbReference type="EMBL" id="MVGT01001900">
    <property type="protein sequence ID" value="OVA10513.1"/>
    <property type="molecule type" value="Genomic_DNA"/>
</dbReference>
<gene>
    <name evidence="1" type="ORF">BVC80_8985g50</name>
</gene>
<dbReference type="OMA" id="GPLEMHI"/>
<dbReference type="AlphaFoldDB" id="A0A200QJ28"/>
<dbReference type="InParanoid" id="A0A200QJ28"/>